<evidence type="ECO:0000256" key="11">
    <source>
        <dbReference type="SAM" id="Phobius"/>
    </source>
</evidence>
<dbReference type="SUPFAM" id="SSF55874">
    <property type="entry name" value="ATPase domain of HSP90 chaperone/DNA topoisomerase II/histidine kinase"/>
    <property type="match status" value="1"/>
</dbReference>
<dbReference type="PANTHER" id="PTHR45528">
    <property type="entry name" value="SENSOR HISTIDINE KINASE CPXA"/>
    <property type="match status" value="1"/>
</dbReference>
<gene>
    <name evidence="13" type="ORF">OCV88_07795</name>
</gene>
<dbReference type="EC" id="2.7.13.3" evidence="3"/>
<dbReference type="EMBL" id="JAOQJQ010000002">
    <property type="protein sequence ID" value="MCU6762247.1"/>
    <property type="molecule type" value="Genomic_DNA"/>
</dbReference>
<keyword evidence="4" id="KW-0597">Phosphoprotein</keyword>
<evidence type="ECO:0000256" key="7">
    <source>
        <dbReference type="ARBA" id="ARBA00022777"/>
    </source>
</evidence>
<dbReference type="CDD" id="cd00082">
    <property type="entry name" value="HisKA"/>
    <property type="match status" value="1"/>
</dbReference>
<evidence type="ECO:0000256" key="3">
    <source>
        <dbReference type="ARBA" id="ARBA00012438"/>
    </source>
</evidence>
<dbReference type="Pfam" id="PF02518">
    <property type="entry name" value="HATPase_c"/>
    <property type="match status" value="1"/>
</dbReference>
<keyword evidence="7 13" id="KW-0418">Kinase</keyword>
<comment type="caution">
    <text evidence="13">The sequence shown here is derived from an EMBL/GenBank/DDBJ whole genome shotgun (WGS) entry which is preliminary data.</text>
</comment>
<dbReference type="Proteomes" id="UP001652442">
    <property type="component" value="Unassembled WGS sequence"/>
</dbReference>
<dbReference type="SMART" id="SM00388">
    <property type="entry name" value="HisKA"/>
    <property type="match status" value="1"/>
</dbReference>
<evidence type="ECO:0000313" key="14">
    <source>
        <dbReference type="Proteomes" id="UP001652442"/>
    </source>
</evidence>
<dbReference type="InterPro" id="IPR003661">
    <property type="entry name" value="HisK_dim/P_dom"/>
</dbReference>
<dbReference type="SUPFAM" id="SSF47384">
    <property type="entry name" value="Homodimeric domain of signal transducing histidine kinase"/>
    <property type="match status" value="1"/>
</dbReference>
<protein>
    <recommendedName>
        <fullName evidence="3">histidine kinase</fullName>
        <ecNumber evidence="3">2.7.13.3</ecNumber>
    </recommendedName>
</protein>
<dbReference type="PRINTS" id="PR00344">
    <property type="entry name" value="BCTRLSENSOR"/>
</dbReference>
<keyword evidence="9" id="KW-0902">Two-component regulatory system</keyword>
<proteinExistence type="predicted"/>
<keyword evidence="6 11" id="KW-0812">Transmembrane</keyword>
<keyword evidence="5" id="KW-0808">Transferase</keyword>
<evidence type="ECO:0000313" key="13">
    <source>
        <dbReference type="EMBL" id="MCU6762247.1"/>
    </source>
</evidence>
<feature type="transmembrane region" description="Helical" evidence="11">
    <location>
        <begin position="12"/>
        <end position="34"/>
    </location>
</feature>
<reference evidence="13 14" key="1">
    <citation type="journal article" date="2021" name="ISME Commun">
        <title>Automated analysis of genomic sequences facilitates high-throughput and comprehensive description of bacteria.</title>
        <authorList>
            <person name="Hitch T.C.A."/>
        </authorList>
    </citation>
    <scope>NUCLEOTIDE SEQUENCE [LARGE SCALE GENOMIC DNA]</scope>
    <source>
        <strain evidence="13 14">Sanger_109</strain>
    </source>
</reference>
<organism evidence="13 14">
    <name type="scientific">Brotonthovivens ammoniilytica</name>
    <dbReference type="NCBI Taxonomy" id="2981725"/>
    <lineage>
        <taxon>Bacteria</taxon>
        <taxon>Bacillati</taxon>
        <taxon>Bacillota</taxon>
        <taxon>Clostridia</taxon>
        <taxon>Lachnospirales</taxon>
        <taxon>Lachnospiraceae</taxon>
        <taxon>Brotonthovivens</taxon>
    </lineage>
</organism>
<dbReference type="Gene3D" id="1.10.287.130">
    <property type="match status" value="1"/>
</dbReference>
<sequence length="460" mass="52052">MRGKEKTIRLLFIRYYFYLVLGAVIIVGFCFTLFSVMGKSEMIGTAAYHTQQIERQYEAIQEADDVNGSVIPDACQYVVFDRNGKTVDGNIPDSEISVAWNAVLGNLHKEGDYHYITIQRKNEEICVLRYQSVSDFQLENREWTEFNPNHALIIAGSAAFGGLAFTLILKLSKVLSRKLRVLAGVLEQAAGEDLNVHLEHSQIREIDSVMNAAGRMCDIIKHSKQQQWEIEQARREQISALAHDIKTPLTVVGGNAELLEDTPLNEDQIQHVQFIEKCTEQIGDYIRQLIDVSKSQNQYTLQKEILEAEDFLDQLREDAQGLCMAKELELVFETEHELGYVDCDMERLLRACMNIVSNGADYTPVHGKLFISAKSRGEELEICITDSGRGFSEKALKSAVEKFFTEEREYFGTAHYGMGMYIANHIVIYHGGYLTLQNSDKTGGAMVTIHLPRILEDDIS</sequence>
<comment type="catalytic activity">
    <reaction evidence="1">
        <text>ATP + protein L-histidine = ADP + protein N-phospho-L-histidine.</text>
        <dbReference type="EC" id="2.7.13.3"/>
    </reaction>
</comment>
<keyword evidence="10 11" id="KW-0472">Membrane</keyword>
<keyword evidence="8 11" id="KW-1133">Transmembrane helix</keyword>
<dbReference type="Pfam" id="PF00512">
    <property type="entry name" value="HisKA"/>
    <property type="match status" value="1"/>
</dbReference>
<dbReference type="GO" id="GO:0016301">
    <property type="term" value="F:kinase activity"/>
    <property type="evidence" value="ECO:0007669"/>
    <property type="project" value="UniProtKB-KW"/>
</dbReference>
<evidence type="ECO:0000256" key="4">
    <source>
        <dbReference type="ARBA" id="ARBA00022553"/>
    </source>
</evidence>
<dbReference type="Gene3D" id="3.30.565.10">
    <property type="entry name" value="Histidine kinase-like ATPase, C-terminal domain"/>
    <property type="match status" value="1"/>
</dbReference>
<evidence type="ECO:0000256" key="6">
    <source>
        <dbReference type="ARBA" id="ARBA00022692"/>
    </source>
</evidence>
<dbReference type="PROSITE" id="PS50109">
    <property type="entry name" value="HIS_KIN"/>
    <property type="match status" value="1"/>
</dbReference>
<evidence type="ECO:0000256" key="2">
    <source>
        <dbReference type="ARBA" id="ARBA00004141"/>
    </source>
</evidence>
<dbReference type="InterPro" id="IPR036097">
    <property type="entry name" value="HisK_dim/P_sf"/>
</dbReference>
<evidence type="ECO:0000259" key="12">
    <source>
        <dbReference type="PROSITE" id="PS50109"/>
    </source>
</evidence>
<dbReference type="InterPro" id="IPR036890">
    <property type="entry name" value="HATPase_C_sf"/>
</dbReference>
<dbReference type="SMART" id="SM00387">
    <property type="entry name" value="HATPase_c"/>
    <property type="match status" value="1"/>
</dbReference>
<evidence type="ECO:0000256" key="10">
    <source>
        <dbReference type="ARBA" id="ARBA00023136"/>
    </source>
</evidence>
<comment type="subcellular location">
    <subcellularLocation>
        <location evidence="2">Membrane</location>
        <topology evidence="2">Multi-pass membrane protein</topology>
    </subcellularLocation>
</comment>
<dbReference type="PANTHER" id="PTHR45528:SF8">
    <property type="entry name" value="HISTIDINE KINASE"/>
    <property type="match status" value="1"/>
</dbReference>
<evidence type="ECO:0000256" key="1">
    <source>
        <dbReference type="ARBA" id="ARBA00000085"/>
    </source>
</evidence>
<evidence type="ECO:0000256" key="5">
    <source>
        <dbReference type="ARBA" id="ARBA00022679"/>
    </source>
</evidence>
<evidence type="ECO:0000256" key="9">
    <source>
        <dbReference type="ARBA" id="ARBA00023012"/>
    </source>
</evidence>
<accession>A0ABT2TJ56</accession>
<keyword evidence="14" id="KW-1185">Reference proteome</keyword>
<evidence type="ECO:0000256" key="8">
    <source>
        <dbReference type="ARBA" id="ARBA00022989"/>
    </source>
</evidence>
<dbReference type="InterPro" id="IPR005467">
    <property type="entry name" value="His_kinase_dom"/>
</dbReference>
<dbReference type="InterPro" id="IPR004358">
    <property type="entry name" value="Sig_transdc_His_kin-like_C"/>
</dbReference>
<dbReference type="RefSeq" id="WP_262590956.1">
    <property type="nucleotide sequence ID" value="NZ_JAOQJQ010000002.1"/>
</dbReference>
<dbReference type="InterPro" id="IPR003594">
    <property type="entry name" value="HATPase_dom"/>
</dbReference>
<dbReference type="InterPro" id="IPR050398">
    <property type="entry name" value="HssS/ArlS-like"/>
</dbReference>
<name>A0ABT2TJ56_9FIRM</name>
<feature type="domain" description="Histidine kinase" evidence="12">
    <location>
        <begin position="240"/>
        <end position="455"/>
    </location>
</feature>